<dbReference type="SMART" id="SM00028">
    <property type="entry name" value="TPR"/>
    <property type="match status" value="3"/>
</dbReference>
<feature type="repeat" description="TPR" evidence="1">
    <location>
        <begin position="147"/>
        <end position="180"/>
    </location>
</feature>
<feature type="chain" id="PRO_5047112833" evidence="3">
    <location>
        <begin position="25"/>
        <end position="439"/>
    </location>
</feature>
<evidence type="ECO:0000256" key="2">
    <source>
        <dbReference type="SAM" id="MobiDB-lite"/>
    </source>
</evidence>
<dbReference type="Gene3D" id="1.25.40.10">
    <property type="entry name" value="Tetratricopeptide repeat domain"/>
    <property type="match status" value="1"/>
</dbReference>
<dbReference type="InterPro" id="IPR019734">
    <property type="entry name" value="TPR_rpt"/>
</dbReference>
<sequence>MKSTTLALGAVLAASTALSTSAYAQREGYGSSAPQQMPRTAGDKENEQKQPAKGGTATVQIGDKKVKISAAFAKAYQELVTAVDSNDTANIPAKVAAAQAAAQSPDERYLTSQAQLKAGVASKNYAEIATALDALIASGRLDQPQLANFYLNLGKARYNLKQYPQAIAAYEKAQQLDPANGEVGALLAQSRSAGGNPAEAVAALRQSIAQQSANGGKAPEALYRQALSLAYKAKLPVSSELSRQWVAAYPAPGNWRDSVGIYRNLNTVDEAGTLDLYRLLRAVNAMKDESDYDRYAYLALMKGYPGEAKAVLEEGVAAKVVDLGKSPFKEEIAEAKTKSAGEASGLDAAAAKGLNAATAKVAVGNADLLYGYGQYAKAVEIYRAALKKPGADAGLINLHLGMALARAGDKAGATAALNAVTGPRAEIAKYWLTYVGTLA</sequence>
<dbReference type="SUPFAM" id="SSF48452">
    <property type="entry name" value="TPR-like"/>
    <property type="match status" value="1"/>
</dbReference>
<feature type="compositionally biased region" description="Basic and acidic residues" evidence="2">
    <location>
        <begin position="41"/>
        <end position="50"/>
    </location>
</feature>
<evidence type="ECO:0000256" key="3">
    <source>
        <dbReference type="SAM" id="SignalP"/>
    </source>
</evidence>
<gene>
    <name evidence="4" type="ORF">H9L15_10790</name>
</gene>
<accession>A0ABX6SYI3</accession>
<evidence type="ECO:0000313" key="5">
    <source>
        <dbReference type="Proteomes" id="UP000516134"/>
    </source>
</evidence>
<dbReference type="Proteomes" id="UP000516134">
    <property type="component" value="Chromosome"/>
</dbReference>
<dbReference type="RefSeq" id="WP_187714079.1">
    <property type="nucleotide sequence ID" value="NZ_BAABJC010000001.1"/>
</dbReference>
<keyword evidence="3" id="KW-0732">Signal</keyword>
<protein>
    <submittedName>
        <fullName evidence="4">Tetratricopeptide repeat protein</fullName>
    </submittedName>
</protein>
<dbReference type="InterPro" id="IPR011990">
    <property type="entry name" value="TPR-like_helical_dom_sf"/>
</dbReference>
<organism evidence="4 5">
    <name type="scientific">Sphingomonas daechungensis</name>
    <dbReference type="NCBI Taxonomy" id="1176646"/>
    <lineage>
        <taxon>Bacteria</taxon>
        <taxon>Pseudomonadati</taxon>
        <taxon>Pseudomonadota</taxon>
        <taxon>Alphaproteobacteria</taxon>
        <taxon>Sphingomonadales</taxon>
        <taxon>Sphingomonadaceae</taxon>
        <taxon>Sphingomonas</taxon>
    </lineage>
</organism>
<evidence type="ECO:0000256" key="1">
    <source>
        <dbReference type="PROSITE-ProRule" id="PRU00339"/>
    </source>
</evidence>
<name>A0ABX6SYI3_9SPHN</name>
<dbReference type="PROSITE" id="PS50293">
    <property type="entry name" value="TPR_REGION"/>
    <property type="match status" value="1"/>
</dbReference>
<dbReference type="EMBL" id="CP060780">
    <property type="protein sequence ID" value="QNP42647.1"/>
    <property type="molecule type" value="Genomic_DNA"/>
</dbReference>
<dbReference type="Pfam" id="PF00515">
    <property type="entry name" value="TPR_1"/>
    <property type="match status" value="1"/>
</dbReference>
<dbReference type="PROSITE" id="PS50005">
    <property type="entry name" value="TPR"/>
    <property type="match status" value="1"/>
</dbReference>
<keyword evidence="1" id="KW-0802">TPR repeat</keyword>
<evidence type="ECO:0000313" key="4">
    <source>
        <dbReference type="EMBL" id="QNP42647.1"/>
    </source>
</evidence>
<proteinExistence type="predicted"/>
<reference evidence="4 5" key="1">
    <citation type="submission" date="2020-08" db="EMBL/GenBank/DDBJ databases">
        <title>Genome sequence of Sphingomonas daechungensis KACC 18115T.</title>
        <authorList>
            <person name="Hyun D.-W."/>
            <person name="Bae J.-W."/>
        </authorList>
    </citation>
    <scope>NUCLEOTIDE SEQUENCE [LARGE SCALE GENOMIC DNA]</scope>
    <source>
        <strain evidence="4 5">KACC 18115</strain>
    </source>
</reference>
<feature type="region of interest" description="Disordered" evidence="2">
    <location>
        <begin position="27"/>
        <end position="57"/>
    </location>
</feature>
<keyword evidence="5" id="KW-1185">Reference proteome</keyword>
<feature type="signal peptide" evidence="3">
    <location>
        <begin position="1"/>
        <end position="24"/>
    </location>
</feature>